<dbReference type="GO" id="GO:0005886">
    <property type="term" value="C:plasma membrane"/>
    <property type="evidence" value="ECO:0007669"/>
    <property type="project" value="UniProtKB-SubCell"/>
</dbReference>
<comment type="subcellular location">
    <subcellularLocation>
        <location evidence="1">Cell inner membrane</location>
        <topology evidence="1">Multi-pass membrane protein</topology>
    </subcellularLocation>
</comment>
<dbReference type="Pfam" id="PF00482">
    <property type="entry name" value="T2SSF"/>
    <property type="match status" value="2"/>
</dbReference>
<dbReference type="STRING" id="234267.Acid_7779"/>
<dbReference type="InParanoid" id="Q01NU3"/>
<dbReference type="InterPro" id="IPR003004">
    <property type="entry name" value="GspF/PilC"/>
</dbReference>
<keyword evidence="3" id="KW-1003">Cell membrane</keyword>
<evidence type="ECO:0000256" key="4">
    <source>
        <dbReference type="ARBA" id="ARBA00022519"/>
    </source>
</evidence>
<dbReference type="eggNOG" id="COG1459">
    <property type="taxonomic scope" value="Bacteria"/>
</dbReference>
<evidence type="ECO:0000256" key="8">
    <source>
        <dbReference type="SAM" id="Phobius"/>
    </source>
</evidence>
<evidence type="ECO:0000256" key="6">
    <source>
        <dbReference type="ARBA" id="ARBA00022989"/>
    </source>
</evidence>
<feature type="domain" description="Type II secretion system protein GspF" evidence="9">
    <location>
        <begin position="70"/>
        <end position="193"/>
    </location>
</feature>
<dbReference type="FunFam" id="1.20.81.30:FF:000001">
    <property type="entry name" value="Type II secretion system protein F"/>
    <property type="match status" value="2"/>
</dbReference>
<evidence type="ECO:0000256" key="5">
    <source>
        <dbReference type="ARBA" id="ARBA00022692"/>
    </source>
</evidence>
<dbReference type="AlphaFoldDB" id="Q01NU3"/>
<organism evidence="10">
    <name type="scientific">Solibacter usitatus (strain Ellin6076)</name>
    <dbReference type="NCBI Taxonomy" id="234267"/>
    <lineage>
        <taxon>Bacteria</taxon>
        <taxon>Pseudomonadati</taxon>
        <taxon>Acidobacteriota</taxon>
        <taxon>Terriglobia</taxon>
        <taxon>Bryobacterales</taxon>
        <taxon>Solibacteraceae</taxon>
        <taxon>Candidatus Solibacter</taxon>
    </lineage>
</organism>
<dbReference type="EMBL" id="CP000473">
    <property type="protein sequence ID" value="ABJ88677.1"/>
    <property type="molecule type" value="Genomic_DNA"/>
</dbReference>
<evidence type="ECO:0000313" key="10">
    <source>
        <dbReference type="EMBL" id="ABJ88677.1"/>
    </source>
</evidence>
<feature type="transmembrane region" description="Helical" evidence="8">
    <location>
        <begin position="376"/>
        <end position="399"/>
    </location>
</feature>
<dbReference type="Gene3D" id="1.20.81.30">
    <property type="entry name" value="Type II secretion system (T2SS), domain F"/>
    <property type="match status" value="2"/>
</dbReference>
<dbReference type="FunCoup" id="Q01NU3">
    <property type="interactions" value="321"/>
</dbReference>
<evidence type="ECO:0000256" key="3">
    <source>
        <dbReference type="ARBA" id="ARBA00022475"/>
    </source>
</evidence>
<gene>
    <name evidence="10" type="ordered locus">Acid_7779</name>
</gene>
<feature type="transmembrane region" description="Helical" evidence="8">
    <location>
        <begin position="165"/>
        <end position="192"/>
    </location>
</feature>
<dbReference type="InterPro" id="IPR018076">
    <property type="entry name" value="T2SS_GspF_dom"/>
</dbReference>
<dbReference type="PRINTS" id="PR00812">
    <property type="entry name" value="BCTERIALGSPF"/>
</dbReference>
<dbReference type="KEGG" id="sus:Acid_7779"/>
<dbReference type="HOGENOM" id="CLU_035032_2_1_0"/>
<name>Q01NU3_SOLUE</name>
<keyword evidence="6 8" id="KW-1133">Transmembrane helix</keyword>
<dbReference type="PANTHER" id="PTHR30012">
    <property type="entry name" value="GENERAL SECRETION PATHWAY PROTEIN"/>
    <property type="match status" value="1"/>
</dbReference>
<accession>Q01NU3</accession>
<dbReference type="PANTHER" id="PTHR30012:SF0">
    <property type="entry name" value="TYPE II SECRETION SYSTEM PROTEIN F-RELATED"/>
    <property type="match status" value="1"/>
</dbReference>
<keyword evidence="7 8" id="KW-0472">Membrane</keyword>
<evidence type="ECO:0000259" key="9">
    <source>
        <dbReference type="Pfam" id="PF00482"/>
    </source>
</evidence>
<keyword evidence="5 8" id="KW-0812">Transmembrane</keyword>
<feature type="transmembrane region" description="Helical" evidence="8">
    <location>
        <begin position="222"/>
        <end position="241"/>
    </location>
</feature>
<dbReference type="OrthoDB" id="9805682at2"/>
<protein>
    <submittedName>
        <fullName evidence="10">Type II secretion system protein</fullName>
    </submittedName>
</protein>
<feature type="domain" description="Type II secretion system protein GspF" evidence="9">
    <location>
        <begin position="273"/>
        <end position="394"/>
    </location>
</feature>
<evidence type="ECO:0000256" key="1">
    <source>
        <dbReference type="ARBA" id="ARBA00004429"/>
    </source>
</evidence>
<dbReference type="GO" id="GO:0015628">
    <property type="term" value="P:protein secretion by the type II secretion system"/>
    <property type="evidence" value="ECO:0007669"/>
    <property type="project" value="TreeGrafter"/>
</dbReference>
<proteinExistence type="inferred from homology"/>
<sequence>MATTFFFRAVASDGKVRTGSLAGADEKLVVRELRKQGLTPIYVGVAPKSAGVELKLPSFRKGRRRDILFFTQELSTLLNAGVPLDRSLSITAELTEKPAFRFIVLDVLRVLKGGRTLADSLATHPEYFSDLYVNMVRAGEASGALAIIFERLAEFERTRDDLRNYIISSMIYPALLACVGLASITLLLTFVVPRFATIFSDSTMKIPLPTKIMLDVSNVVTAWWWVAALAIAITLIVWRVYTKTPAGHLWWDGARLKLPLLGDALLKAETARFARAMGTLVGNSVPLVQSLGIAAATLNNRTISGALVGVAMGVKRGEGIAAPMRKAGVFPPLAAHLLTVGEETGKLDSMFIRMADIYETDTRAAIKRFTSIFEPVVILVMGVLIGALILSMLLAITSINDVAV</sequence>
<dbReference type="InterPro" id="IPR042094">
    <property type="entry name" value="T2SS_GspF_sf"/>
</dbReference>
<keyword evidence="4" id="KW-0997">Cell inner membrane</keyword>
<comment type="similarity">
    <text evidence="2">Belongs to the GSP F family.</text>
</comment>
<reference evidence="10" key="1">
    <citation type="submission" date="2006-10" db="EMBL/GenBank/DDBJ databases">
        <title>Complete sequence of Solibacter usitatus Ellin6076.</title>
        <authorList>
            <consortium name="US DOE Joint Genome Institute"/>
            <person name="Copeland A."/>
            <person name="Lucas S."/>
            <person name="Lapidus A."/>
            <person name="Barry K."/>
            <person name="Detter J.C."/>
            <person name="Glavina del Rio T."/>
            <person name="Hammon N."/>
            <person name="Israni S."/>
            <person name="Dalin E."/>
            <person name="Tice H."/>
            <person name="Pitluck S."/>
            <person name="Thompson L.S."/>
            <person name="Brettin T."/>
            <person name="Bruce D."/>
            <person name="Han C."/>
            <person name="Tapia R."/>
            <person name="Gilna P."/>
            <person name="Schmutz J."/>
            <person name="Larimer F."/>
            <person name="Land M."/>
            <person name="Hauser L."/>
            <person name="Kyrpides N."/>
            <person name="Mikhailova N."/>
            <person name="Janssen P.H."/>
            <person name="Kuske C.R."/>
            <person name="Richardson P."/>
        </authorList>
    </citation>
    <scope>NUCLEOTIDE SEQUENCE</scope>
    <source>
        <strain evidence="10">Ellin6076</strain>
    </source>
</reference>
<evidence type="ECO:0000256" key="2">
    <source>
        <dbReference type="ARBA" id="ARBA00005745"/>
    </source>
</evidence>
<evidence type="ECO:0000256" key="7">
    <source>
        <dbReference type="ARBA" id="ARBA00023136"/>
    </source>
</evidence>